<protein>
    <submittedName>
        <fullName evidence="1">Uncharacterized protein</fullName>
    </submittedName>
</protein>
<dbReference type="EMBL" id="JWZX01001700">
    <property type="protein sequence ID" value="KOO32716.1"/>
    <property type="molecule type" value="Genomic_DNA"/>
</dbReference>
<dbReference type="AlphaFoldDB" id="A0A0M0K1F7"/>
<comment type="caution">
    <text evidence="1">The sequence shown here is derived from an EMBL/GenBank/DDBJ whole genome shotgun (WGS) entry which is preliminary data.</text>
</comment>
<reference evidence="2" key="1">
    <citation type="journal article" date="2015" name="PLoS Genet.">
        <title>Genome Sequence and Transcriptome Analyses of Chrysochromulina tobin: Metabolic Tools for Enhanced Algal Fitness in the Prominent Order Prymnesiales (Haptophyceae).</title>
        <authorList>
            <person name="Hovde B.T."/>
            <person name="Deodato C.R."/>
            <person name="Hunsperger H.M."/>
            <person name="Ryken S.A."/>
            <person name="Yost W."/>
            <person name="Jha R.K."/>
            <person name="Patterson J."/>
            <person name="Monnat R.J. Jr."/>
            <person name="Barlow S.B."/>
            <person name="Starkenburg S.R."/>
            <person name="Cattolico R.A."/>
        </authorList>
    </citation>
    <scope>NUCLEOTIDE SEQUENCE</scope>
    <source>
        <strain evidence="2">CCMP291</strain>
    </source>
</reference>
<gene>
    <name evidence="1" type="ORF">Ctob_010426</name>
</gene>
<dbReference type="Proteomes" id="UP000037460">
    <property type="component" value="Unassembled WGS sequence"/>
</dbReference>
<accession>A0A0M0K1F7</accession>
<name>A0A0M0K1F7_9EUKA</name>
<evidence type="ECO:0000313" key="2">
    <source>
        <dbReference type="Proteomes" id="UP000037460"/>
    </source>
</evidence>
<sequence length="102" mass="11351">MPGHSVLPVQMRTNGSIAEMSNPMYKGIPPYTGAWADAAYDPETPGPIYHTDQIKVDGSMDEVMRLYTKAVLKKQGEEAEELSVEELIEFSRQWFTAQASGQ</sequence>
<evidence type="ECO:0000313" key="1">
    <source>
        <dbReference type="EMBL" id="KOO32716.1"/>
    </source>
</evidence>
<organism evidence="1 2">
    <name type="scientific">Chrysochromulina tobinii</name>
    <dbReference type="NCBI Taxonomy" id="1460289"/>
    <lineage>
        <taxon>Eukaryota</taxon>
        <taxon>Haptista</taxon>
        <taxon>Haptophyta</taxon>
        <taxon>Prymnesiophyceae</taxon>
        <taxon>Prymnesiales</taxon>
        <taxon>Chrysochromulinaceae</taxon>
        <taxon>Chrysochromulina</taxon>
    </lineage>
</organism>
<proteinExistence type="predicted"/>
<keyword evidence="2" id="KW-1185">Reference proteome</keyword>